<dbReference type="GO" id="GO:0008270">
    <property type="term" value="F:zinc ion binding"/>
    <property type="evidence" value="ECO:0007669"/>
    <property type="project" value="UniProtKB-KW"/>
</dbReference>
<dbReference type="GO" id="GO:0006508">
    <property type="term" value="P:proteolysis"/>
    <property type="evidence" value="ECO:0007669"/>
    <property type="project" value="UniProtKB-KW"/>
</dbReference>
<dbReference type="GO" id="GO:0004252">
    <property type="term" value="F:serine-type endopeptidase activity"/>
    <property type="evidence" value="ECO:0007669"/>
    <property type="project" value="InterPro"/>
</dbReference>
<protein>
    <submittedName>
        <fullName evidence="15">Rhomboid-like protein 14, mitochondrial</fullName>
    </submittedName>
</protein>
<dbReference type="Pfam" id="PF00641">
    <property type="entry name" value="Zn_ribbon_RanBP"/>
    <property type="match status" value="1"/>
</dbReference>
<dbReference type="Proteomes" id="UP000283530">
    <property type="component" value="Unassembled WGS sequence"/>
</dbReference>
<dbReference type="PROSITE" id="PS01358">
    <property type="entry name" value="ZF_RANBP2_1"/>
    <property type="match status" value="1"/>
</dbReference>
<keyword evidence="6 11" id="KW-0863">Zinc-finger</keyword>
<comment type="caution">
    <text evidence="15">The sequence shown here is derived from an EMBL/GenBank/DDBJ whole genome shotgun (WGS) entry which is preliminary data.</text>
</comment>
<evidence type="ECO:0000256" key="3">
    <source>
        <dbReference type="ARBA" id="ARBA00022670"/>
    </source>
</evidence>
<dbReference type="InterPro" id="IPR036443">
    <property type="entry name" value="Znf_RanBP2_sf"/>
</dbReference>
<keyword evidence="7" id="KW-0378">Hydrolase</keyword>
<feature type="transmembrane region" description="Helical" evidence="13">
    <location>
        <begin position="282"/>
        <end position="313"/>
    </location>
</feature>
<feature type="domain" description="RanBP2-type" evidence="14">
    <location>
        <begin position="370"/>
        <end position="399"/>
    </location>
</feature>
<dbReference type="GO" id="GO:0016020">
    <property type="term" value="C:membrane"/>
    <property type="evidence" value="ECO:0007669"/>
    <property type="project" value="UniProtKB-SubCell"/>
</dbReference>
<keyword evidence="3" id="KW-0645">Protease</keyword>
<evidence type="ECO:0000313" key="15">
    <source>
        <dbReference type="EMBL" id="RWR94828.1"/>
    </source>
</evidence>
<feature type="region of interest" description="Disordered" evidence="12">
    <location>
        <begin position="1"/>
        <end position="28"/>
    </location>
</feature>
<keyword evidence="8" id="KW-0862">Zinc</keyword>
<gene>
    <name evidence="15" type="ORF">CKAN_02414100</name>
</gene>
<dbReference type="PANTHER" id="PTHR43066:SF1">
    <property type="entry name" value="RHOMBOID PROTEIN 2"/>
    <property type="match status" value="1"/>
</dbReference>
<keyword evidence="5" id="KW-0479">Metal-binding</keyword>
<evidence type="ECO:0000256" key="6">
    <source>
        <dbReference type="ARBA" id="ARBA00022771"/>
    </source>
</evidence>
<evidence type="ECO:0000259" key="14">
    <source>
        <dbReference type="PROSITE" id="PS50199"/>
    </source>
</evidence>
<comment type="similarity">
    <text evidence="2">Belongs to the peptidase S54 family.</text>
</comment>
<dbReference type="PANTHER" id="PTHR43066">
    <property type="entry name" value="RHOMBOID-RELATED PROTEIN"/>
    <property type="match status" value="1"/>
</dbReference>
<accession>A0A443PVN6</accession>
<dbReference type="Pfam" id="PF01694">
    <property type="entry name" value="Rhomboid"/>
    <property type="match status" value="1"/>
</dbReference>
<evidence type="ECO:0000256" key="10">
    <source>
        <dbReference type="ARBA" id="ARBA00023136"/>
    </source>
</evidence>
<dbReference type="OrthoDB" id="10257275at2759"/>
<name>A0A443PVN6_9MAGN</name>
<dbReference type="SMART" id="SM00547">
    <property type="entry name" value="ZnF_RBZ"/>
    <property type="match status" value="1"/>
</dbReference>
<evidence type="ECO:0000256" key="12">
    <source>
        <dbReference type="SAM" id="MobiDB-lite"/>
    </source>
</evidence>
<comment type="subcellular location">
    <subcellularLocation>
        <location evidence="1">Membrane</location>
        <topology evidence="1">Multi-pass membrane protein</topology>
    </subcellularLocation>
</comment>
<keyword evidence="10 13" id="KW-0472">Membrane</keyword>
<organism evidence="15 16">
    <name type="scientific">Cinnamomum micranthum f. kanehirae</name>
    <dbReference type="NCBI Taxonomy" id="337451"/>
    <lineage>
        <taxon>Eukaryota</taxon>
        <taxon>Viridiplantae</taxon>
        <taxon>Streptophyta</taxon>
        <taxon>Embryophyta</taxon>
        <taxon>Tracheophyta</taxon>
        <taxon>Spermatophyta</taxon>
        <taxon>Magnoliopsida</taxon>
        <taxon>Magnoliidae</taxon>
        <taxon>Laurales</taxon>
        <taxon>Lauraceae</taxon>
        <taxon>Cinnamomum</taxon>
    </lineage>
</organism>
<keyword evidence="4 13" id="KW-0812">Transmembrane</keyword>
<evidence type="ECO:0000313" key="16">
    <source>
        <dbReference type="Proteomes" id="UP000283530"/>
    </source>
</evidence>
<dbReference type="AlphaFoldDB" id="A0A443PVN6"/>
<reference evidence="15 16" key="1">
    <citation type="journal article" date="2019" name="Nat. Plants">
        <title>Stout camphor tree genome fills gaps in understanding of flowering plant genome evolution.</title>
        <authorList>
            <person name="Chaw S.M."/>
            <person name="Liu Y.C."/>
            <person name="Wu Y.W."/>
            <person name="Wang H.Y."/>
            <person name="Lin C.I."/>
            <person name="Wu C.S."/>
            <person name="Ke H.M."/>
            <person name="Chang L.Y."/>
            <person name="Hsu C.Y."/>
            <person name="Yang H.T."/>
            <person name="Sudianto E."/>
            <person name="Hsu M.H."/>
            <person name="Wu K.P."/>
            <person name="Wang L.N."/>
            <person name="Leebens-Mack J.H."/>
            <person name="Tsai I.J."/>
        </authorList>
    </citation>
    <scope>NUCLEOTIDE SEQUENCE [LARGE SCALE GENOMIC DNA]</scope>
    <source>
        <strain evidence="16">cv. Chaw 1501</strain>
        <tissue evidence="15">Young leaves</tissue>
    </source>
</reference>
<keyword evidence="16" id="KW-1185">Reference proteome</keyword>
<dbReference type="InterPro" id="IPR035952">
    <property type="entry name" value="Rhomboid-like_sf"/>
</dbReference>
<dbReference type="EMBL" id="QPKB01000011">
    <property type="protein sequence ID" value="RWR94828.1"/>
    <property type="molecule type" value="Genomic_DNA"/>
</dbReference>
<sequence>MHRTNEREEAEEEEGEGGEEEERMERGGRGRITRGMLPLLGFQVLSEYSRLHRKPPVTAGLLLTNTLIYLRPGFLHKILPTLDQVWFNPHLILKVGSREWWVRCQGLRVVRQGVVGRVLLDELLILSLDAMTGGQKNKVAATIDLAYVSAKFDSTVKELQACNLLKELNKDLKRYFLSAFYHMGESHLVYNMMSLLWKGIQLESSMGSIEFAAMIAELVAMSQGITLLLAKSLLVFFDYEKAYYYEHAVGFSGVLFAMKVVLNSRSSDYTYVHGLMVPSRYAAWTELILIQLFVPGVSFLGHLGGILAGILYLRLRRSYLGPDPVTSAIRNLVGLVSWPLKFVRDIFQFRRRQISGRGTIGRSHPPTRSVSGVWRCPACTFDNSGWLNTCEMCGAEREGDGPPTVHVEPFIYDHDLSLEELRRRRLERFSR</sequence>
<evidence type="ECO:0000256" key="13">
    <source>
        <dbReference type="SAM" id="Phobius"/>
    </source>
</evidence>
<evidence type="ECO:0000256" key="4">
    <source>
        <dbReference type="ARBA" id="ARBA00022692"/>
    </source>
</evidence>
<feature type="transmembrane region" description="Helical" evidence="13">
    <location>
        <begin position="242"/>
        <end position="262"/>
    </location>
</feature>
<dbReference type="SUPFAM" id="SSF144091">
    <property type="entry name" value="Rhomboid-like"/>
    <property type="match status" value="1"/>
</dbReference>
<evidence type="ECO:0000256" key="9">
    <source>
        <dbReference type="ARBA" id="ARBA00022989"/>
    </source>
</evidence>
<dbReference type="Gene3D" id="2.30.30.380">
    <property type="entry name" value="Zn-finger domain of Sec23/24"/>
    <property type="match status" value="1"/>
</dbReference>
<dbReference type="InterPro" id="IPR001876">
    <property type="entry name" value="Znf_RanBP2"/>
</dbReference>
<dbReference type="FunFam" id="1.20.1540.10:FF:000008">
    <property type="entry name" value="RHOMBOID-like protein 13"/>
    <property type="match status" value="1"/>
</dbReference>
<dbReference type="InterPro" id="IPR022764">
    <property type="entry name" value="Peptidase_S54_rhomboid_dom"/>
</dbReference>
<dbReference type="SUPFAM" id="SSF90209">
    <property type="entry name" value="Ran binding protein zinc finger-like"/>
    <property type="match status" value="1"/>
</dbReference>
<feature type="transmembrane region" description="Helical" evidence="13">
    <location>
        <begin position="209"/>
        <end position="230"/>
    </location>
</feature>
<dbReference type="PROSITE" id="PS50199">
    <property type="entry name" value="ZF_RANBP2_2"/>
    <property type="match status" value="1"/>
</dbReference>
<evidence type="ECO:0000256" key="7">
    <source>
        <dbReference type="ARBA" id="ARBA00022801"/>
    </source>
</evidence>
<feature type="compositionally biased region" description="Acidic residues" evidence="12">
    <location>
        <begin position="8"/>
        <end position="22"/>
    </location>
</feature>
<evidence type="ECO:0000256" key="8">
    <source>
        <dbReference type="ARBA" id="ARBA00022833"/>
    </source>
</evidence>
<evidence type="ECO:0000256" key="2">
    <source>
        <dbReference type="ARBA" id="ARBA00009045"/>
    </source>
</evidence>
<dbReference type="Gene3D" id="1.20.1540.10">
    <property type="entry name" value="Rhomboid-like"/>
    <property type="match status" value="1"/>
</dbReference>
<evidence type="ECO:0000256" key="1">
    <source>
        <dbReference type="ARBA" id="ARBA00004141"/>
    </source>
</evidence>
<evidence type="ECO:0000256" key="11">
    <source>
        <dbReference type="PROSITE-ProRule" id="PRU00322"/>
    </source>
</evidence>
<evidence type="ECO:0000256" key="5">
    <source>
        <dbReference type="ARBA" id="ARBA00022723"/>
    </source>
</evidence>
<dbReference type="STRING" id="337451.A0A443PVN6"/>
<keyword evidence="9 13" id="KW-1133">Transmembrane helix</keyword>
<proteinExistence type="inferred from homology"/>